<proteinExistence type="inferred from homology"/>
<sequence length="180" mass="19266">MKARYKEGMSIDDVREEIKKFLQGGNTTLSLPAMDKANRKFVHEIANAFKLKSKSAGLGNKRYPILYRTSRTTVYGDRAYEAKVSKLSRRFLPRNDVGGKKSGAASRRSGRAGGGGFGAASYRDGDVVGASAPELGVENRGRAMLEKMGWSAGTALGALDNKGILQPVSHVVKTTKAGLG</sequence>
<feature type="region of interest" description="Disordered" evidence="9">
    <location>
        <begin position="93"/>
        <end position="115"/>
    </location>
</feature>
<keyword evidence="8" id="KW-0539">Nucleus</keyword>
<comment type="subcellular location">
    <subcellularLocation>
        <location evidence="2">Cytoplasm</location>
    </subcellularLocation>
    <subcellularLocation>
        <location evidence="1">Nucleus</location>
    </subcellularLocation>
</comment>
<keyword evidence="7" id="KW-0508">mRNA splicing</keyword>
<evidence type="ECO:0000259" key="11">
    <source>
        <dbReference type="PROSITE" id="PS51061"/>
    </source>
</evidence>
<dbReference type="GO" id="GO:0008380">
    <property type="term" value="P:RNA splicing"/>
    <property type="evidence" value="ECO:0007669"/>
    <property type="project" value="UniProtKB-KW"/>
</dbReference>
<dbReference type="InterPro" id="IPR000467">
    <property type="entry name" value="G_patch_dom"/>
</dbReference>
<keyword evidence="5" id="KW-0963">Cytoplasm</keyword>
<dbReference type="InterPro" id="IPR001374">
    <property type="entry name" value="R3H_dom"/>
</dbReference>
<dbReference type="EMBL" id="QKRW01000027">
    <property type="protein sequence ID" value="RAL61918.1"/>
    <property type="molecule type" value="Genomic_DNA"/>
</dbReference>
<dbReference type="PROSITE" id="PS50174">
    <property type="entry name" value="G_PATCH"/>
    <property type="match status" value="1"/>
</dbReference>
<evidence type="ECO:0000256" key="7">
    <source>
        <dbReference type="ARBA" id="ARBA00023187"/>
    </source>
</evidence>
<dbReference type="SUPFAM" id="SSF82708">
    <property type="entry name" value="R3H domain"/>
    <property type="match status" value="1"/>
</dbReference>
<evidence type="ECO:0000256" key="2">
    <source>
        <dbReference type="ARBA" id="ARBA00004496"/>
    </source>
</evidence>
<dbReference type="Proteomes" id="UP000249056">
    <property type="component" value="Unassembled WGS sequence"/>
</dbReference>
<dbReference type="Pfam" id="PF01424">
    <property type="entry name" value="R3H"/>
    <property type="match status" value="1"/>
</dbReference>
<dbReference type="InterPro" id="IPR036867">
    <property type="entry name" value="R3H_dom_sf"/>
</dbReference>
<evidence type="ECO:0000256" key="6">
    <source>
        <dbReference type="ARBA" id="ARBA00022664"/>
    </source>
</evidence>
<comment type="similarity">
    <text evidence="3">Belongs to the SQS1 family.</text>
</comment>
<feature type="domain" description="R3H" evidence="11">
    <location>
        <begin position="8"/>
        <end position="70"/>
    </location>
</feature>
<keyword evidence="6" id="KW-0507">mRNA processing</keyword>
<feature type="domain" description="G-patch" evidence="10">
    <location>
        <begin position="137"/>
        <end position="180"/>
    </location>
</feature>
<dbReference type="GO" id="GO:0005634">
    <property type="term" value="C:nucleus"/>
    <property type="evidence" value="ECO:0007669"/>
    <property type="project" value="UniProtKB-SubCell"/>
</dbReference>
<evidence type="ECO:0000256" key="4">
    <source>
        <dbReference type="ARBA" id="ARBA00018964"/>
    </source>
</evidence>
<evidence type="ECO:0000259" key="10">
    <source>
        <dbReference type="PROSITE" id="PS50174"/>
    </source>
</evidence>
<dbReference type="SMART" id="SM00443">
    <property type="entry name" value="G_patch"/>
    <property type="match status" value="1"/>
</dbReference>
<evidence type="ECO:0000256" key="1">
    <source>
        <dbReference type="ARBA" id="ARBA00004123"/>
    </source>
</evidence>
<evidence type="ECO:0000256" key="3">
    <source>
        <dbReference type="ARBA" id="ARBA00010306"/>
    </source>
</evidence>
<accession>A0A395IQN7</accession>
<dbReference type="InterPro" id="IPR034082">
    <property type="entry name" value="R3H_G-patch"/>
</dbReference>
<dbReference type="PANTHER" id="PTHR14195">
    <property type="entry name" value="G PATCH DOMAIN CONTAINING PROTEIN 2"/>
    <property type="match status" value="1"/>
</dbReference>
<dbReference type="GO" id="GO:0003676">
    <property type="term" value="F:nucleic acid binding"/>
    <property type="evidence" value="ECO:0007669"/>
    <property type="project" value="UniProtKB-UniRule"/>
</dbReference>
<dbReference type="GO" id="GO:0005737">
    <property type="term" value="C:cytoplasm"/>
    <property type="evidence" value="ECO:0007669"/>
    <property type="project" value="UniProtKB-SubCell"/>
</dbReference>
<dbReference type="OrthoDB" id="21470at2759"/>
<dbReference type="InterPro" id="IPR051189">
    <property type="entry name" value="Splicing_assoc_domain"/>
</dbReference>
<dbReference type="Gene3D" id="3.30.1370.50">
    <property type="entry name" value="R3H-like domain"/>
    <property type="match status" value="1"/>
</dbReference>
<gene>
    <name evidence="12" type="ORF">DID88_002407</name>
</gene>
<comment type="caution">
    <text evidence="12">The sequence shown here is derived from an EMBL/GenBank/DDBJ whole genome shotgun (WGS) entry which is preliminary data.</text>
</comment>
<dbReference type="AlphaFoldDB" id="A0A395IQN7"/>
<dbReference type="CDD" id="cd02646">
    <property type="entry name" value="R3H_G-patch"/>
    <property type="match status" value="1"/>
</dbReference>
<evidence type="ECO:0000313" key="13">
    <source>
        <dbReference type="Proteomes" id="UP000249056"/>
    </source>
</evidence>
<dbReference type="PROSITE" id="PS51061">
    <property type="entry name" value="R3H"/>
    <property type="match status" value="1"/>
</dbReference>
<dbReference type="Pfam" id="PF01585">
    <property type="entry name" value="G-patch"/>
    <property type="match status" value="1"/>
</dbReference>
<evidence type="ECO:0000256" key="8">
    <source>
        <dbReference type="ARBA" id="ARBA00023242"/>
    </source>
</evidence>
<keyword evidence="13" id="KW-1185">Reference proteome</keyword>
<reference evidence="12 13" key="1">
    <citation type="submission" date="2018-06" db="EMBL/GenBank/DDBJ databases">
        <title>Genome Sequence of the Brown Rot Fungal Pathogen Monilinia fructigena.</title>
        <authorList>
            <person name="Landi L."/>
            <person name="De Miccolis Angelini R.M."/>
            <person name="Pollastro S."/>
            <person name="Abate D."/>
            <person name="Faretra F."/>
            <person name="Romanazzi G."/>
        </authorList>
    </citation>
    <scope>NUCLEOTIDE SEQUENCE [LARGE SCALE GENOMIC DNA]</scope>
    <source>
        <strain evidence="12 13">Mfrg269</strain>
    </source>
</reference>
<evidence type="ECO:0000256" key="9">
    <source>
        <dbReference type="SAM" id="MobiDB-lite"/>
    </source>
</evidence>
<dbReference type="GO" id="GO:0006397">
    <property type="term" value="P:mRNA processing"/>
    <property type="evidence" value="ECO:0007669"/>
    <property type="project" value="UniProtKB-KW"/>
</dbReference>
<evidence type="ECO:0000313" key="12">
    <source>
        <dbReference type="EMBL" id="RAL61918.1"/>
    </source>
</evidence>
<evidence type="ECO:0000256" key="5">
    <source>
        <dbReference type="ARBA" id="ARBA00022490"/>
    </source>
</evidence>
<name>A0A395IQN7_9HELO</name>
<organism evidence="12 13">
    <name type="scientific">Monilinia fructigena</name>
    <dbReference type="NCBI Taxonomy" id="38457"/>
    <lineage>
        <taxon>Eukaryota</taxon>
        <taxon>Fungi</taxon>
        <taxon>Dikarya</taxon>
        <taxon>Ascomycota</taxon>
        <taxon>Pezizomycotina</taxon>
        <taxon>Leotiomycetes</taxon>
        <taxon>Helotiales</taxon>
        <taxon>Sclerotiniaceae</taxon>
        <taxon>Monilinia</taxon>
    </lineage>
</organism>
<protein>
    <recommendedName>
        <fullName evidence="4">Protein SQS1</fullName>
    </recommendedName>
</protein>